<evidence type="ECO:0000313" key="1">
    <source>
        <dbReference type="EMBL" id="XHV14951.1"/>
    </source>
</evidence>
<dbReference type="EMBL" id="PQ374180">
    <property type="protein sequence ID" value="XHV14951.1"/>
    <property type="molecule type" value="Genomic_DNA"/>
</dbReference>
<proteinExistence type="predicted"/>
<accession>A0AB74UJS4</accession>
<protein>
    <submittedName>
        <fullName evidence="1">Uncharacterized protein</fullName>
    </submittedName>
</protein>
<name>A0AB74UJS4_9CAUD</name>
<sequence>MYEYFTDGTLTGCTYTPDSGVQYTGMVVTAEYSSDEMAQDAAKEKAELLSAGLTGQ</sequence>
<gene>
    <name evidence="1" type="ORF">LOLGXRTD_CDS0037</name>
</gene>
<reference evidence="1" key="1">
    <citation type="submission" date="2024-10" db="EMBL/GenBank/DDBJ databases">
        <authorList>
            <person name="Jemina J."/>
            <person name="Pratiankara J.K."/>
            <person name="Shobana S."/>
        </authorList>
    </citation>
    <scope>NUCLEOTIDE SEQUENCE</scope>
</reference>
<organism evidence="1">
    <name type="scientific">Klebsiella phage Hope</name>
    <dbReference type="NCBI Taxonomy" id="3350564"/>
    <lineage>
        <taxon>Viruses</taxon>
        <taxon>Duplodnaviria</taxon>
        <taxon>Heunggongvirae</taxon>
        <taxon>Uroviricota</taxon>
        <taxon>Caudoviricetes</taxon>
    </lineage>
</organism>